<dbReference type="InterPro" id="IPR005119">
    <property type="entry name" value="LysR_subst-bd"/>
</dbReference>
<dbReference type="GO" id="GO:0003677">
    <property type="term" value="F:DNA binding"/>
    <property type="evidence" value="ECO:0007669"/>
    <property type="project" value="UniProtKB-KW"/>
</dbReference>
<keyword evidence="4" id="KW-0804">Transcription</keyword>
<dbReference type="PATRIC" id="fig|1141662.3.peg.1530"/>
<reference evidence="6 7" key="1">
    <citation type="journal article" date="2012" name="BMC Genomics">
        <title>Comparative genomics of bacteria in the genus Providencia isolated from wild Drosophila melanogaster.</title>
        <authorList>
            <person name="Galac M.R."/>
            <person name="Lazzaro B.P."/>
        </authorList>
    </citation>
    <scope>NUCLEOTIDE SEQUENCE [LARGE SCALE GENOMIC DNA]</scope>
    <source>
        <strain evidence="6 7">DSM 19968</strain>
    </source>
</reference>
<evidence type="ECO:0000259" key="5">
    <source>
        <dbReference type="PROSITE" id="PS50931"/>
    </source>
</evidence>
<dbReference type="EMBL" id="AKKL01000020">
    <property type="protein sequence ID" value="EKT62421.1"/>
    <property type="molecule type" value="Genomic_DNA"/>
</dbReference>
<dbReference type="SUPFAM" id="SSF53850">
    <property type="entry name" value="Periplasmic binding protein-like II"/>
    <property type="match status" value="1"/>
</dbReference>
<sequence>MRFDITDLRLFLNIYKAGSITGGANLSHLSLQSASERIRGMESELGVLLFTRTKVGVTLTNAGLSLVNHANTVLQQIEHMRSELQQYSKGLRGHIHLLANSSGQTEFLPHKIGRYLHQQPNISLSVTEMPSTKIVSNINNQMADLGIVADSTALNGLDHRTLCDDPLIVFVPLASPWTKWDSVSFSDIVNSEFVGLTEGIALQDHLDEHAKSLGTRLNYRVRMATVDGIMQVVSQGGGLAIIPQQSALRFIGNYQGKLISLSDTWAKRKLVICARNFDQLPNYVTEFIDFLFE</sequence>
<comment type="caution">
    <text evidence="6">The sequence shown here is derived from an EMBL/GenBank/DDBJ whole genome shotgun (WGS) entry which is preliminary data.</text>
</comment>
<dbReference type="AlphaFoldDB" id="K8WR48"/>
<evidence type="ECO:0000313" key="6">
    <source>
        <dbReference type="EMBL" id="EKT62421.1"/>
    </source>
</evidence>
<dbReference type="InterPro" id="IPR000847">
    <property type="entry name" value="LysR_HTH_N"/>
</dbReference>
<protein>
    <submittedName>
        <fullName evidence="6">LysR family transcriptional regulator</fullName>
    </submittedName>
</protein>
<dbReference type="STRING" id="1141662.OOA_07535"/>
<dbReference type="InterPro" id="IPR036388">
    <property type="entry name" value="WH-like_DNA-bd_sf"/>
</dbReference>
<evidence type="ECO:0000256" key="4">
    <source>
        <dbReference type="ARBA" id="ARBA00023163"/>
    </source>
</evidence>
<dbReference type="Pfam" id="PF03466">
    <property type="entry name" value="LysR_substrate"/>
    <property type="match status" value="1"/>
</dbReference>
<evidence type="ECO:0000256" key="1">
    <source>
        <dbReference type="ARBA" id="ARBA00009437"/>
    </source>
</evidence>
<dbReference type="PROSITE" id="PS50931">
    <property type="entry name" value="HTH_LYSR"/>
    <property type="match status" value="1"/>
</dbReference>
<keyword evidence="2" id="KW-0805">Transcription regulation</keyword>
<dbReference type="Pfam" id="PF00126">
    <property type="entry name" value="HTH_1"/>
    <property type="match status" value="1"/>
</dbReference>
<dbReference type="Proteomes" id="UP000009336">
    <property type="component" value="Unassembled WGS sequence"/>
</dbReference>
<evidence type="ECO:0000313" key="7">
    <source>
        <dbReference type="Proteomes" id="UP000009336"/>
    </source>
</evidence>
<dbReference type="InterPro" id="IPR036390">
    <property type="entry name" value="WH_DNA-bd_sf"/>
</dbReference>
<dbReference type="PANTHER" id="PTHR30419">
    <property type="entry name" value="HTH-TYPE TRANSCRIPTIONAL REGULATOR YBHD"/>
    <property type="match status" value="1"/>
</dbReference>
<keyword evidence="3" id="KW-0238">DNA-binding</keyword>
<evidence type="ECO:0000256" key="3">
    <source>
        <dbReference type="ARBA" id="ARBA00023125"/>
    </source>
</evidence>
<dbReference type="GO" id="GO:0003700">
    <property type="term" value="F:DNA-binding transcription factor activity"/>
    <property type="evidence" value="ECO:0007669"/>
    <property type="project" value="InterPro"/>
</dbReference>
<feature type="domain" description="HTH lysR-type" evidence="5">
    <location>
        <begin position="3"/>
        <end position="60"/>
    </location>
</feature>
<accession>K8WR48</accession>
<keyword evidence="7" id="KW-1185">Reference proteome</keyword>
<dbReference type="Gene3D" id="1.10.10.10">
    <property type="entry name" value="Winged helix-like DNA-binding domain superfamily/Winged helix DNA-binding domain"/>
    <property type="match status" value="1"/>
</dbReference>
<dbReference type="eggNOG" id="COG0583">
    <property type="taxonomic scope" value="Bacteria"/>
</dbReference>
<dbReference type="CDD" id="cd08421">
    <property type="entry name" value="PBP2_LTTR_like_1"/>
    <property type="match status" value="1"/>
</dbReference>
<gene>
    <name evidence="6" type="ORF">OOA_07535</name>
</gene>
<dbReference type="SUPFAM" id="SSF46785">
    <property type="entry name" value="Winged helix' DNA-binding domain"/>
    <property type="match status" value="1"/>
</dbReference>
<dbReference type="PANTHER" id="PTHR30419:SF2">
    <property type="entry name" value="LYSR FAMILY TRANSCRIPTIONAL REGULATOR"/>
    <property type="match status" value="1"/>
</dbReference>
<evidence type="ECO:0000256" key="2">
    <source>
        <dbReference type="ARBA" id="ARBA00023015"/>
    </source>
</evidence>
<dbReference type="RefSeq" id="WP_008911532.1">
    <property type="nucleotide sequence ID" value="NZ_KB233222.1"/>
</dbReference>
<dbReference type="GO" id="GO:0005829">
    <property type="term" value="C:cytosol"/>
    <property type="evidence" value="ECO:0007669"/>
    <property type="project" value="TreeGrafter"/>
</dbReference>
<dbReference type="InterPro" id="IPR050950">
    <property type="entry name" value="HTH-type_LysR_regulators"/>
</dbReference>
<comment type="similarity">
    <text evidence="1">Belongs to the LysR transcriptional regulatory family.</text>
</comment>
<dbReference type="OrthoDB" id="8679465at2"/>
<dbReference type="Gene3D" id="3.40.190.290">
    <property type="match status" value="1"/>
</dbReference>
<name>K8WR48_9GAMM</name>
<dbReference type="HOGENOM" id="CLU_039613_6_0_6"/>
<organism evidence="6 7">
    <name type="scientific">Providencia burhodogranariea DSM 19968</name>
    <dbReference type="NCBI Taxonomy" id="1141662"/>
    <lineage>
        <taxon>Bacteria</taxon>
        <taxon>Pseudomonadati</taxon>
        <taxon>Pseudomonadota</taxon>
        <taxon>Gammaproteobacteria</taxon>
        <taxon>Enterobacterales</taxon>
        <taxon>Morganellaceae</taxon>
        <taxon>Providencia</taxon>
    </lineage>
</organism>
<proteinExistence type="inferred from homology"/>